<dbReference type="RefSeq" id="WP_286335955.1">
    <property type="nucleotide sequence ID" value="NZ_AP027370.1"/>
</dbReference>
<keyword evidence="6 14" id="KW-0349">Heme</keyword>
<organism evidence="16 18">
    <name type="scientific">Hydrogenimonas cancrithermarum</name>
    <dbReference type="NCBI Taxonomy" id="2993563"/>
    <lineage>
        <taxon>Bacteria</taxon>
        <taxon>Pseudomonadati</taxon>
        <taxon>Campylobacterota</taxon>
        <taxon>Epsilonproteobacteria</taxon>
        <taxon>Campylobacterales</taxon>
        <taxon>Hydrogenimonadaceae</taxon>
        <taxon>Hydrogenimonas</taxon>
    </lineage>
</organism>
<evidence type="ECO:0000256" key="6">
    <source>
        <dbReference type="ARBA" id="ARBA00022617"/>
    </source>
</evidence>
<evidence type="ECO:0000256" key="14">
    <source>
        <dbReference type="HAMAP-Rule" id="MF_02239"/>
    </source>
</evidence>
<evidence type="ECO:0000256" key="1">
    <source>
        <dbReference type="ARBA" id="ARBA00004651"/>
    </source>
</evidence>
<evidence type="ECO:0000256" key="15">
    <source>
        <dbReference type="PIRNR" id="PIRNR004638"/>
    </source>
</evidence>
<evidence type="ECO:0000313" key="17">
    <source>
        <dbReference type="EMBL" id="BDY13021.1"/>
    </source>
</evidence>
<evidence type="ECO:0000313" key="16">
    <source>
        <dbReference type="EMBL" id="BDY12904.1"/>
    </source>
</evidence>
<keyword evidence="7 14" id="KW-0812">Transmembrane</keyword>
<feature type="transmembrane region" description="Helical" evidence="14">
    <location>
        <begin position="81"/>
        <end position="102"/>
    </location>
</feature>
<comment type="cofactor">
    <cofactor evidence="14 15">
        <name>heme b</name>
        <dbReference type="ChEBI" id="CHEBI:60344"/>
    </cofactor>
    <text evidence="14 15">Binds 1 heme b (iron(II)-protoporphyrin IX) group per subunit.</text>
</comment>
<comment type="function">
    <text evidence="14 15">Catalyzes the oxidation of protoporphyrinogen IX to protoporphyrin IX.</text>
</comment>
<keyword evidence="8 14" id="KW-0479">Metal-binding</keyword>
<feature type="transmembrane region" description="Helical" evidence="14">
    <location>
        <begin position="52"/>
        <end position="75"/>
    </location>
</feature>
<evidence type="ECO:0000256" key="4">
    <source>
        <dbReference type="ARBA" id="ARBA00017504"/>
    </source>
</evidence>
<sequence>MEYYTWILAFHVMSFISWMAMLFYQPRLYVYHREHADNGGFIEVVKIQENKLYHFIGVPAMWATIVSGSAMIALAPELFQTGMWLHVKLTAALLLVAYHFSLGWLKKRLHEGTCTKSGKFFRAYNEVPTILMIVIVIMVVVKPI</sequence>
<dbReference type="InterPro" id="IPR005265">
    <property type="entry name" value="HemJ-like"/>
</dbReference>
<comment type="similarity">
    <text evidence="3 14 15">Belongs to the HemJ family.</text>
</comment>
<protein>
    <recommendedName>
        <fullName evidence="4 14">Protoporphyrinogen IX oxidase</fullName>
        <shortName evidence="14">PPO</shortName>
        <ecNumber evidence="14 15">1.3.99.-</ecNumber>
    </recommendedName>
</protein>
<dbReference type="HAMAP" id="MF_02239">
    <property type="entry name" value="HemJ"/>
    <property type="match status" value="1"/>
</dbReference>
<evidence type="ECO:0000256" key="2">
    <source>
        <dbReference type="ARBA" id="ARBA00005073"/>
    </source>
</evidence>
<evidence type="ECO:0000256" key="12">
    <source>
        <dbReference type="ARBA" id="ARBA00023136"/>
    </source>
</evidence>
<evidence type="ECO:0000256" key="5">
    <source>
        <dbReference type="ARBA" id="ARBA00022475"/>
    </source>
</evidence>
<dbReference type="PIRSF" id="PIRSF004638">
    <property type="entry name" value="UCP004638"/>
    <property type="match status" value="1"/>
</dbReference>
<evidence type="ECO:0000256" key="7">
    <source>
        <dbReference type="ARBA" id="ARBA00022692"/>
    </source>
</evidence>
<evidence type="ECO:0000256" key="9">
    <source>
        <dbReference type="ARBA" id="ARBA00022989"/>
    </source>
</evidence>
<keyword evidence="11 14" id="KW-0408">Iron</keyword>
<evidence type="ECO:0000256" key="11">
    <source>
        <dbReference type="ARBA" id="ARBA00023004"/>
    </source>
</evidence>
<dbReference type="Pfam" id="PF03653">
    <property type="entry name" value="UPF0093"/>
    <property type="match status" value="1"/>
</dbReference>
<evidence type="ECO:0000256" key="13">
    <source>
        <dbReference type="ARBA" id="ARBA00048390"/>
    </source>
</evidence>
<dbReference type="EMBL" id="AP027370">
    <property type="protein sequence ID" value="BDY13021.1"/>
    <property type="molecule type" value="Genomic_DNA"/>
</dbReference>
<keyword evidence="10 14" id="KW-0560">Oxidoreductase</keyword>
<proteinExistence type="inferred from homology"/>
<feature type="binding site" description="axial binding residue" evidence="14">
    <location>
        <position position="88"/>
    </location>
    <ligand>
        <name>heme</name>
        <dbReference type="ChEBI" id="CHEBI:30413"/>
    </ligand>
    <ligandPart>
        <name>Fe</name>
        <dbReference type="ChEBI" id="CHEBI:18248"/>
    </ligandPart>
</feature>
<evidence type="ECO:0000256" key="3">
    <source>
        <dbReference type="ARBA" id="ARBA00006501"/>
    </source>
</evidence>
<dbReference type="PANTHER" id="PTHR40255:SF1">
    <property type="entry name" value="PROTOPORPHYRINOGEN IX OXIDASE"/>
    <property type="match status" value="1"/>
</dbReference>
<comment type="catalytic activity">
    <reaction evidence="13 14 15">
        <text>protoporphyrinogen IX + 3 A = protoporphyrin IX + 3 AH2</text>
        <dbReference type="Rhea" id="RHEA:62000"/>
        <dbReference type="ChEBI" id="CHEBI:13193"/>
        <dbReference type="ChEBI" id="CHEBI:17499"/>
        <dbReference type="ChEBI" id="CHEBI:57306"/>
        <dbReference type="ChEBI" id="CHEBI:57307"/>
    </reaction>
</comment>
<feature type="transmembrane region" description="Helical" evidence="14">
    <location>
        <begin position="6"/>
        <end position="24"/>
    </location>
</feature>
<comment type="pathway">
    <text evidence="2 14 15">Porphyrin-containing compound metabolism; protoporphyrin-IX biosynthesis; protoporphyrin-IX from protoporphyrinogen-IX: step 1/1.</text>
</comment>
<name>A0ABN6WUZ8_9BACT</name>
<feature type="transmembrane region" description="Helical" evidence="14">
    <location>
        <begin position="123"/>
        <end position="141"/>
    </location>
</feature>
<comment type="subcellular location">
    <subcellularLocation>
        <location evidence="1 14">Cell membrane</location>
        <topology evidence="1 14">Multi-pass membrane protein</topology>
    </subcellularLocation>
</comment>
<accession>A0ABN6WUZ8</accession>
<dbReference type="EMBL" id="AP027370">
    <property type="protein sequence ID" value="BDY12904.1"/>
    <property type="molecule type" value="Genomic_DNA"/>
</dbReference>
<dbReference type="Proteomes" id="UP001321445">
    <property type="component" value="Chromosome"/>
</dbReference>
<reference evidence="16 18" key="1">
    <citation type="submission" date="2023-03" db="EMBL/GenBank/DDBJ databases">
        <title>Description of Hydrogenimonas sp. ISO32.</title>
        <authorList>
            <person name="Mino S."/>
            <person name="Fukazawa S."/>
            <person name="Sawabe T."/>
        </authorList>
    </citation>
    <scope>NUCLEOTIDE SEQUENCE [LARGE SCALE GENOMIC DNA]</scope>
    <source>
        <strain evidence="16 18">ISO32</strain>
    </source>
</reference>
<gene>
    <name evidence="16" type="ORF">HCR_12160</name>
    <name evidence="17" type="ORF">HCR_13330</name>
</gene>
<evidence type="ECO:0000313" key="18">
    <source>
        <dbReference type="Proteomes" id="UP001321445"/>
    </source>
</evidence>
<dbReference type="EC" id="1.3.99.-" evidence="14 15"/>
<dbReference type="PANTHER" id="PTHR40255">
    <property type="entry name" value="UPF0093 MEMBRANE PROTEIN SLR1790"/>
    <property type="match status" value="1"/>
</dbReference>
<keyword evidence="18" id="KW-1185">Reference proteome</keyword>
<comment type="subunit">
    <text evidence="14">Homodimer.</text>
</comment>
<keyword evidence="5 14" id="KW-1003">Cell membrane</keyword>
<evidence type="ECO:0000256" key="10">
    <source>
        <dbReference type="ARBA" id="ARBA00023002"/>
    </source>
</evidence>
<keyword evidence="12 14" id="KW-0472">Membrane</keyword>
<keyword evidence="9 14" id="KW-1133">Transmembrane helix</keyword>
<feature type="binding site" description="axial binding residue" evidence="14">
    <location>
        <position position="11"/>
    </location>
    <ligand>
        <name>heme</name>
        <dbReference type="ChEBI" id="CHEBI:30413"/>
    </ligand>
    <ligandPart>
        <name>Fe</name>
        <dbReference type="ChEBI" id="CHEBI:18248"/>
    </ligandPart>
</feature>
<evidence type="ECO:0000256" key="8">
    <source>
        <dbReference type="ARBA" id="ARBA00022723"/>
    </source>
</evidence>
<dbReference type="NCBIfam" id="TIGR00701">
    <property type="entry name" value="protoporphyrinogen oxidase HemJ"/>
    <property type="match status" value="1"/>
</dbReference>